<dbReference type="InterPro" id="IPR031348">
    <property type="entry name" value="PigL_N"/>
</dbReference>
<dbReference type="EMBL" id="JADCTT010000009">
    <property type="protein sequence ID" value="KAF9748439.1"/>
    <property type="molecule type" value="Genomic_DNA"/>
</dbReference>
<feature type="domain" description="Azaphilone pigments biosynthesis cluster protein L N-terminal" evidence="2">
    <location>
        <begin position="2"/>
        <end position="211"/>
    </location>
</feature>
<dbReference type="AlphaFoldDB" id="A0A8H7N5N2"/>
<proteinExistence type="predicted"/>
<dbReference type="Proteomes" id="UP000616885">
    <property type="component" value="Unassembled WGS sequence"/>
</dbReference>
<feature type="region of interest" description="Disordered" evidence="1">
    <location>
        <begin position="330"/>
        <end position="350"/>
    </location>
</feature>
<comment type="caution">
    <text evidence="3">The sequence shown here is derived from an EMBL/GenBank/DDBJ whole genome shotgun (WGS) entry which is preliminary data.</text>
</comment>
<gene>
    <name evidence="3" type="ORF">IM811_017944</name>
</gene>
<accession>A0A8H7N5N2</accession>
<evidence type="ECO:0000313" key="4">
    <source>
        <dbReference type="Proteomes" id="UP000616885"/>
    </source>
</evidence>
<name>A0A8H7N5N2_BIOOC</name>
<evidence type="ECO:0000313" key="3">
    <source>
        <dbReference type="EMBL" id="KAF9748439.1"/>
    </source>
</evidence>
<organism evidence="3 4">
    <name type="scientific">Bionectria ochroleuca</name>
    <name type="common">Gliocladium roseum</name>
    <dbReference type="NCBI Taxonomy" id="29856"/>
    <lineage>
        <taxon>Eukaryota</taxon>
        <taxon>Fungi</taxon>
        <taxon>Dikarya</taxon>
        <taxon>Ascomycota</taxon>
        <taxon>Pezizomycotina</taxon>
        <taxon>Sordariomycetes</taxon>
        <taxon>Hypocreomycetidae</taxon>
        <taxon>Hypocreales</taxon>
        <taxon>Bionectriaceae</taxon>
        <taxon>Clonostachys</taxon>
    </lineage>
</organism>
<evidence type="ECO:0000259" key="2">
    <source>
        <dbReference type="Pfam" id="PF17111"/>
    </source>
</evidence>
<reference evidence="3" key="1">
    <citation type="submission" date="2020-10" db="EMBL/GenBank/DDBJ databases">
        <title>High-Quality Genome Resource of Clonostachys rosea strain S41 by Oxford Nanopore Long-Read Sequencing.</title>
        <authorList>
            <person name="Wang H."/>
        </authorList>
    </citation>
    <scope>NUCLEOTIDE SEQUENCE</scope>
    <source>
        <strain evidence="3">S41</strain>
    </source>
</reference>
<feature type="region of interest" description="Disordered" evidence="1">
    <location>
        <begin position="371"/>
        <end position="423"/>
    </location>
</feature>
<sequence>MAESIGVASGIITLAAFALKSASKLRAEIQSFHSQPSQVRELLTELSGLSFALKPLSETGDLGLDVDLGALKLTLEQCAHACDNVKTELLTYCSRSGLDHTSFRDWLKLKCSGGDGIAGFRQQLIGYKSTITVALSFANLRASAASAEAIQTCRDSIATSTVDLEAHLEDVLHKLEALSPRVTADSFPDAVIRRYMEKERLSTEKALQFCTVLSEQIEQIQAEFQNSQDPDSTSEMLFGEGLEGCVHHMRFTLARLEEHQKSVAERLGAGFNAASAEDRASFNKLQNEAKTVRRCLAFCSDVDTYVESQISNIENHAEGDDTIQFLVSTNNKPINGKNRGIGKRQKQAGGHFGEASLQQMSQDFKSIAIHQSGHSEQEKQRSATPSGNEAPPASPQSQFDNRHGPGFVLAKTPASKLPSDTVE</sequence>
<evidence type="ECO:0000256" key="1">
    <source>
        <dbReference type="SAM" id="MobiDB-lite"/>
    </source>
</evidence>
<protein>
    <recommendedName>
        <fullName evidence="2">Azaphilone pigments biosynthesis cluster protein L N-terminal domain-containing protein</fullName>
    </recommendedName>
</protein>
<dbReference type="Pfam" id="PF17111">
    <property type="entry name" value="PigL_N"/>
    <property type="match status" value="1"/>
</dbReference>